<evidence type="ECO:0000313" key="2">
    <source>
        <dbReference type="Proteomes" id="UP000323506"/>
    </source>
</evidence>
<reference evidence="1 2" key="1">
    <citation type="submission" date="2019-06" db="EMBL/GenBank/DDBJ databases">
        <title>WGS assembly of Gossypium darwinii.</title>
        <authorList>
            <person name="Chen Z.J."/>
            <person name="Sreedasyam A."/>
            <person name="Ando A."/>
            <person name="Song Q."/>
            <person name="De L."/>
            <person name="Hulse-Kemp A."/>
            <person name="Ding M."/>
            <person name="Ye W."/>
            <person name="Kirkbride R."/>
            <person name="Jenkins J."/>
            <person name="Plott C."/>
            <person name="Lovell J."/>
            <person name="Lin Y.-M."/>
            <person name="Vaughn R."/>
            <person name="Liu B."/>
            <person name="Li W."/>
            <person name="Simpson S."/>
            <person name="Scheffler B."/>
            <person name="Saski C."/>
            <person name="Grover C."/>
            <person name="Hu G."/>
            <person name="Conover J."/>
            <person name="Carlson J."/>
            <person name="Shu S."/>
            <person name="Boston L."/>
            <person name="Williams M."/>
            <person name="Peterson D."/>
            <person name="Mcgee K."/>
            <person name="Jones D."/>
            <person name="Wendel J."/>
            <person name="Stelly D."/>
            <person name="Grimwood J."/>
            <person name="Schmutz J."/>
        </authorList>
    </citation>
    <scope>NUCLEOTIDE SEQUENCE [LARGE SCALE GENOMIC DNA]</scope>
    <source>
        <strain evidence="1">1808015.09</strain>
    </source>
</reference>
<sequence length="47" mass="5718">MLSGIIMQTLILIRVTFRTDWKKEVDEARKRLDKWEDKKEAVLVWEV</sequence>
<gene>
    <name evidence="1" type="ORF">ES288_D13G105200v1</name>
</gene>
<organism evidence="1 2">
    <name type="scientific">Gossypium darwinii</name>
    <name type="common">Darwin's cotton</name>
    <name type="synonym">Gossypium barbadense var. darwinii</name>
    <dbReference type="NCBI Taxonomy" id="34276"/>
    <lineage>
        <taxon>Eukaryota</taxon>
        <taxon>Viridiplantae</taxon>
        <taxon>Streptophyta</taxon>
        <taxon>Embryophyta</taxon>
        <taxon>Tracheophyta</taxon>
        <taxon>Spermatophyta</taxon>
        <taxon>Magnoliopsida</taxon>
        <taxon>eudicotyledons</taxon>
        <taxon>Gunneridae</taxon>
        <taxon>Pentapetalae</taxon>
        <taxon>rosids</taxon>
        <taxon>malvids</taxon>
        <taxon>Malvales</taxon>
        <taxon>Malvaceae</taxon>
        <taxon>Malvoideae</taxon>
        <taxon>Gossypium</taxon>
    </lineage>
</organism>
<name>A0A5D1ZWH5_GOSDA</name>
<dbReference type="EMBL" id="CM017713">
    <property type="protein sequence ID" value="TYG36971.1"/>
    <property type="molecule type" value="Genomic_DNA"/>
</dbReference>
<evidence type="ECO:0000313" key="1">
    <source>
        <dbReference type="EMBL" id="TYG36971.1"/>
    </source>
</evidence>
<keyword evidence="2" id="KW-1185">Reference proteome</keyword>
<protein>
    <submittedName>
        <fullName evidence="1">Uncharacterized protein</fullName>
    </submittedName>
</protein>
<dbReference type="AlphaFoldDB" id="A0A5D1ZWH5"/>
<accession>A0A5D1ZWH5</accession>
<dbReference type="Proteomes" id="UP000323506">
    <property type="component" value="Chromosome D13"/>
</dbReference>
<proteinExistence type="predicted"/>